<feature type="transmembrane region" description="Helical" evidence="7">
    <location>
        <begin position="42"/>
        <end position="62"/>
    </location>
</feature>
<accession>A0A9P4SB92</accession>
<feature type="transmembrane region" description="Helical" evidence="7">
    <location>
        <begin position="207"/>
        <end position="227"/>
    </location>
</feature>
<feature type="transmembrane region" description="Helical" evidence="7">
    <location>
        <begin position="239"/>
        <end position="261"/>
    </location>
</feature>
<dbReference type="InterPro" id="IPR052337">
    <property type="entry name" value="SAT4-like"/>
</dbReference>
<comment type="similarity">
    <text evidence="5">Belongs to the SAT4 family.</text>
</comment>
<evidence type="ECO:0000256" key="1">
    <source>
        <dbReference type="ARBA" id="ARBA00004141"/>
    </source>
</evidence>
<evidence type="ECO:0000256" key="5">
    <source>
        <dbReference type="ARBA" id="ARBA00038359"/>
    </source>
</evidence>
<feature type="transmembrane region" description="Helical" evidence="7">
    <location>
        <begin position="12"/>
        <end position="30"/>
    </location>
</feature>
<evidence type="ECO:0000256" key="6">
    <source>
        <dbReference type="SAM" id="MobiDB-lite"/>
    </source>
</evidence>
<evidence type="ECO:0000256" key="3">
    <source>
        <dbReference type="ARBA" id="ARBA00022989"/>
    </source>
</evidence>
<comment type="caution">
    <text evidence="9">The sequence shown here is derived from an EMBL/GenBank/DDBJ whole genome shotgun (WGS) entry which is preliminary data.</text>
</comment>
<dbReference type="OrthoDB" id="3903189at2759"/>
<dbReference type="GO" id="GO:0016020">
    <property type="term" value="C:membrane"/>
    <property type="evidence" value="ECO:0007669"/>
    <property type="project" value="UniProtKB-SubCell"/>
</dbReference>
<dbReference type="PANTHER" id="PTHR33048">
    <property type="entry name" value="PTH11-LIKE INTEGRAL MEMBRANE PROTEIN (AFU_ORTHOLOGUE AFUA_5G11245)"/>
    <property type="match status" value="1"/>
</dbReference>
<evidence type="ECO:0000256" key="7">
    <source>
        <dbReference type="SAM" id="Phobius"/>
    </source>
</evidence>
<gene>
    <name evidence="9" type="ORF">M501DRAFT_1051776</name>
</gene>
<keyword evidence="3 7" id="KW-1133">Transmembrane helix</keyword>
<evidence type="ECO:0000256" key="4">
    <source>
        <dbReference type="ARBA" id="ARBA00023136"/>
    </source>
</evidence>
<evidence type="ECO:0000313" key="9">
    <source>
        <dbReference type="EMBL" id="KAF2839455.1"/>
    </source>
</evidence>
<sequence length="370" mass="41203">MDNNLKIESWIWYAVCLCIIVVRLISRILLLGSPKRLQFDDAMMVFALSAFTVLIVTINIIAKTSSNLLPEGEELRLTEQDIKERIYGSKIVVAVEQMQCLTIWTIKGCLLIMYGRLTSSLKENLVVKAVAVYVVATLVFMEVFYLGVWCRPFSMYWAIPTTTQCSAATNHLITNAVFNISSDLFIICIPIPVFVRAQLPMKKKAILCGVFGLGAFSILSAVLNKYYSFTNPYGSLWTFWYVRESATAIITANLPFTWTLIQRAFNLRSWSGSRAVSRSTYTQFGPNTKNSSSGKDTEIREITDVESDGGRGKVVPLEIFQTVRIEVDEGKIGTESLTIKEVFDGSQLTESAGVTSIARPGTAIVATKEK</sequence>
<dbReference type="Proteomes" id="UP000799429">
    <property type="component" value="Unassembled WGS sequence"/>
</dbReference>
<dbReference type="AlphaFoldDB" id="A0A9P4SB92"/>
<dbReference type="InterPro" id="IPR049326">
    <property type="entry name" value="Rhodopsin_dom_fungi"/>
</dbReference>
<dbReference type="PANTHER" id="PTHR33048:SF110">
    <property type="entry name" value="UBID FAMILY DECARBOXYLASE"/>
    <property type="match status" value="1"/>
</dbReference>
<reference evidence="9" key="1">
    <citation type="journal article" date="2020" name="Stud. Mycol.">
        <title>101 Dothideomycetes genomes: a test case for predicting lifestyles and emergence of pathogens.</title>
        <authorList>
            <person name="Haridas S."/>
            <person name="Albert R."/>
            <person name="Binder M."/>
            <person name="Bloem J."/>
            <person name="Labutti K."/>
            <person name="Salamov A."/>
            <person name="Andreopoulos B."/>
            <person name="Baker S."/>
            <person name="Barry K."/>
            <person name="Bills G."/>
            <person name="Bluhm B."/>
            <person name="Cannon C."/>
            <person name="Castanera R."/>
            <person name="Culley D."/>
            <person name="Daum C."/>
            <person name="Ezra D."/>
            <person name="Gonzalez J."/>
            <person name="Henrissat B."/>
            <person name="Kuo A."/>
            <person name="Liang C."/>
            <person name="Lipzen A."/>
            <person name="Lutzoni F."/>
            <person name="Magnuson J."/>
            <person name="Mondo S."/>
            <person name="Nolan M."/>
            <person name="Ohm R."/>
            <person name="Pangilinan J."/>
            <person name="Park H.-J."/>
            <person name="Ramirez L."/>
            <person name="Alfaro M."/>
            <person name="Sun H."/>
            <person name="Tritt A."/>
            <person name="Yoshinaga Y."/>
            <person name="Zwiers L.-H."/>
            <person name="Turgeon B."/>
            <person name="Goodwin S."/>
            <person name="Spatafora J."/>
            <person name="Crous P."/>
            <person name="Grigoriev I."/>
        </authorList>
    </citation>
    <scope>NUCLEOTIDE SEQUENCE</scope>
    <source>
        <strain evidence="9">CBS 101060</strain>
    </source>
</reference>
<evidence type="ECO:0000256" key="2">
    <source>
        <dbReference type="ARBA" id="ARBA00022692"/>
    </source>
</evidence>
<dbReference type="EMBL" id="MU006095">
    <property type="protein sequence ID" value="KAF2839455.1"/>
    <property type="molecule type" value="Genomic_DNA"/>
</dbReference>
<evidence type="ECO:0000313" key="10">
    <source>
        <dbReference type="Proteomes" id="UP000799429"/>
    </source>
</evidence>
<feature type="compositionally biased region" description="Polar residues" evidence="6">
    <location>
        <begin position="281"/>
        <end position="294"/>
    </location>
</feature>
<feature type="region of interest" description="Disordered" evidence="6">
    <location>
        <begin position="281"/>
        <end position="307"/>
    </location>
</feature>
<evidence type="ECO:0000259" key="8">
    <source>
        <dbReference type="Pfam" id="PF20684"/>
    </source>
</evidence>
<organism evidence="9 10">
    <name type="scientific">Patellaria atrata CBS 101060</name>
    <dbReference type="NCBI Taxonomy" id="1346257"/>
    <lineage>
        <taxon>Eukaryota</taxon>
        <taxon>Fungi</taxon>
        <taxon>Dikarya</taxon>
        <taxon>Ascomycota</taxon>
        <taxon>Pezizomycotina</taxon>
        <taxon>Dothideomycetes</taxon>
        <taxon>Dothideomycetes incertae sedis</taxon>
        <taxon>Patellariales</taxon>
        <taxon>Patellariaceae</taxon>
        <taxon>Patellaria</taxon>
    </lineage>
</organism>
<feature type="transmembrane region" description="Helical" evidence="7">
    <location>
        <begin position="125"/>
        <end position="148"/>
    </location>
</feature>
<keyword evidence="10" id="KW-1185">Reference proteome</keyword>
<dbReference type="Pfam" id="PF20684">
    <property type="entry name" value="Fung_rhodopsin"/>
    <property type="match status" value="1"/>
</dbReference>
<proteinExistence type="inferred from homology"/>
<keyword evidence="2 7" id="KW-0812">Transmembrane</keyword>
<protein>
    <recommendedName>
        <fullName evidence="8">Rhodopsin domain-containing protein</fullName>
    </recommendedName>
</protein>
<feature type="compositionally biased region" description="Basic and acidic residues" evidence="6">
    <location>
        <begin position="295"/>
        <end position="307"/>
    </location>
</feature>
<keyword evidence="4 7" id="KW-0472">Membrane</keyword>
<feature type="domain" description="Rhodopsin" evidence="8">
    <location>
        <begin position="23"/>
        <end position="263"/>
    </location>
</feature>
<comment type="subcellular location">
    <subcellularLocation>
        <location evidence="1">Membrane</location>
        <topology evidence="1">Multi-pass membrane protein</topology>
    </subcellularLocation>
</comment>
<name>A0A9P4SB92_9PEZI</name>